<dbReference type="Pfam" id="PF17963">
    <property type="entry name" value="Big_9"/>
    <property type="match status" value="1"/>
</dbReference>
<feature type="domain" description="Fibronectin type-III" evidence="3">
    <location>
        <begin position="1036"/>
        <end position="1129"/>
    </location>
</feature>
<dbReference type="Gene3D" id="2.60.40.10">
    <property type="entry name" value="Immunoglobulins"/>
    <property type="match status" value="9"/>
</dbReference>
<dbReference type="PANTHER" id="PTHR46708:SF2">
    <property type="entry name" value="FIBRONECTIN TYPE-III DOMAIN-CONTAINING PROTEIN"/>
    <property type="match status" value="1"/>
</dbReference>
<keyword evidence="6" id="KW-1185">Reference proteome</keyword>
<evidence type="ECO:0000256" key="1">
    <source>
        <dbReference type="ARBA" id="ARBA00022737"/>
    </source>
</evidence>
<feature type="domain" description="Fibronectin type-III" evidence="3">
    <location>
        <begin position="1872"/>
        <end position="1973"/>
    </location>
</feature>
<dbReference type="InterPro" id="IPR041690">
    <property type="entry name" value="Cadherin_5"/>
</dbReference>
<keyword evidence="1" id="KW-0677">Repeat</keyword>
<comment type="caution">
    <text evidence="5">The sequence shown here is derived from an EMBL/GenBank/DDBJ whole genome shotgun (WGS) entry which is preliminary data.</text>
</comment>
<dbReference type="Pfam" id="PF00041">
    <property type="entry name" value="fn3"/>
    <property type="match status" value="1"/>
</dbReference>
<evidence type="ECO:0000313" key="5">
    <source>
        <dbReference type="EMBL" id="NSL86704.1"/>
    </source>
</evidence>
<organism evidence="5 6">
    <name type="scientific">Chitinophaga solisilvae</name>
    <dbReference type="NCBI Taxonomy" id="1233460"/>
    <lineage>
        <taxon>Bacteria</taxon>
        <taxon>Pseudomonadati</taxon>
        <taxon>Bacteroidota</taxon>
        <taxon>Chitinophagia</taxon>
        <taxon>Chitinophagales</taxon>
        <taxon>Chitinophagaceae</taxon>
        <taxon>Chitinophaga</taxon>
    </lineage>
</organism>
<dbReference type="Pfam" id="PF18962">
    <property type="entry name" value="Por_Secre_tail"/>
    <property type="match status" value="1"/>
</dbReference>
<reference evidence="5" key="1">
    <citation type="submission" date="2020-05" db="EMBL/GenBank/DDBJ databases">
        <title>Chitinophaga laudate sp. nov., isolated from a tropical peat swamp.</title>
        <authorList>
            <person name="Goh C.B.S."/>
            <person name="Lee M.S."/>
            <person name="Parimannan S."/>
            <person name="Pasbakhsh P."/>
            <person name="Yule C.M."/>
            <person name="Rajandas H."/>
            <person name="Loke S."/>
            <person name="Croft L."/>
            <person name="Tan J.B.L."/>
        </authorList>
    </citation>
    <scope>NUCLEOTIDE SEQUENCE</scope>
    <source>
        <strain evidence="5">Mgbs1</strain>
    </source>
</reference>
<dbReference type="InterPro" id="IPR029058">
    <property type="entry name" value="AB_hydrolase_fold"/>
</dbReference>
<name>A0A9Q5GSL0_9BACT</name>
<dbReference type="GO" id="GO:0005509">
    <property type="term" value="F:calcium ion binding"/>
    <property type="evidence" value="ECO:0007669"/>
    <property type="project" value="InterPro"/>
</dbReference>
<dbReference type="SUPFAM" id="SSF49313">
    <property type="entry name" value="Cadherin-like"/>
    <property type="match status" value="2"/>
</dbReference>
<feature type="domain" description="PA14" evidence="4">
    <location>
        <begin position="636"/>
        <end position="780"/>
    </location>
</feature>
<evidence type="ECO:0000259" key="3">
    <source>
        <dbReference type="PROSITE" id="PS50853"/>
    </source>
</evidence>
<dbReference type="InterPro" id="IPR011658">
    <property type="entry name" value="PA14_dom"/>
</dbReference>
<dbReference type="SUPFAM" id="SSF56988">
    <property type="entry name" value="Anthrax protective antigen"/>
    <property type="match status" value="2"/>
</dbReference>
<dbReference type="PANTHER" id="PTHR46708">
    <property type="entry name" value="TENASCIN"/>
    <property type="match status" value="1"/>
</dbReference>
<dbReference type="NCBIfam" id="TIGR04183">
    <property type="entry name" value="Por_Secre_tail"/>
    <property type="match status" value="1"/>
</dbReference>
<dbReference type="SUPFAM" id="SSF49265">
    <property type="entry name" value="Fibronectin type III"/>
    <property type="match status" value="4"/>
</dbReference>
<feature type="domain" description="PA14" evidence="4">
    <location>
        <begin position="876"/>
        <end position="1017"/>
    </location>
</feature>
<dbReference type="Gene3D" id="3.90.182.10">
    <property type="entry name" value="Toxin - Anthrax Protective Antigen,domain 1"/>
    <property type="match status" value="1"/>
</dbReference>
<dbReference type="GO" id="GO:0016020">
    <property type="term" value="C:membrane"/>
    <property type="evidence" value="ECO:0007669"/>
    <property type="project" value="InterPro"/>
</dbReference>
<dbReference type="PROSITE" id="PS51820">
    <property type="entry name" value="PA14"/>
    <property type="match status" value="2"/>
</dbReference>
<proteinExistence type="predicted"/>
<dbReference type="SMART" id="SM00060">
    <property type="entry name" value="FN3"/>
    <property type="match status" value="6"/>
</dbReference>
<protein>
    <submittedName>
        <fullName evidence="5">Cadherin-like domain-containing protein</fullName>
    </submittedName>
</protein>
<dbReference type="SUPFAM" id="SSF53474">
    <property type="entry name" value="alpha/beta-Hydrolases"/>
    <property type="match status" value="1"/>
</dbReference>
<accession>A0A9Q5GSL0</accession>
<feature type="domain" description="Fibronectin type-III" evidence="3">
    <location>
        <begin position="450"/>
        <end position="546"/>
    </location>
</feature>
<dbReference type="Gene3D" id="2.60.120.380">
    <property type="match status" value="1"/>
</dbReference>
<feature type="chain" id="PRO_5040414094" evidence="2">
    <location>
        <begin position="22"/>
        <end position="2269"/>
    </location>
</feature>
<dbReference type="InterPro" id="IPR015919">
    <property type="entry name" value="Cadherin-like_sf"/>
</dbReference>
<dbReference type="Gene3D" id="3.40.50.1820">
    <property type="entry name" value="alpha/beta hydrolase"/>
    <property type="match status" value="1"/>
</dbReference>
<evidence type="ECO:0000313" key="6">
    <source>
        <dbReference type="Proteomes" id="UP000281028"/>
    </source>
</evidence>
<feature type="domain" description="Fibronectin type-III" evidence="3">
    <location>
        <begin position="794"/>
        <end position="884"/>
    </location>
</feature>
<dbReference type="SMART" id="SM00758">
    <property type="entry name" value="PA14"/>
    <property type="match status" value="2"/>
</dbReference>
<dbReference type="CDD" id="cd00063">
    <property type="entry name" value="FN3"/>
    <property type="match status" value="6"/>
</dbReference>
<dbReference type="InterPro" id="IPR003961">
    <property type="entry name" value="FN3_dom"/>
</dbReference>
<dbReference type="Pfam" id="PF07691">
    <property type="entry name" value="PA14"/>
    <property type="match status" value="2"/>
</dbReference>
<dbReference type="Proteomes" id="UP000281028">
    <property type="component" value="Unassembled WGS sequence"/>
</dbReference>
<keyword evidence="2" id="KW-0732">Signal</keyword>
<dbReference type="InterPro" id="IPR026444">
    <property type="entry name" value="Secre_tail"/>
</dbReference>
<dbReference type="InterPro" id="IPR050991">
    <property type="entry name" value="ECM_Regulatory_Proteins"/>
</dbReference>
<evidence type="ECO:0000259" key="4">
    <source>
        <dbReference type="PROSITE" id="PS51820"/>
    </source>
</evidence>
<dbReference type="PROSITE" id="PS50853">
    <property type="entry name" value="FN3"/>
    <property type="match status" value="6"/>
</dbReference>
<feature type="domain" description="Fibronectin type-III" evidence="3">
    <location>
        <begin position="1503"/>
        <end position="1597"/>
    </location>
</feature>
<dbReference type="Pfam" id="PF17892">
    <property type="entry name" value="Cadherin_5"/>
    <property type="match status" value="1"/>
</dbReference>
<gene>
    <name evidence="5" type="ORF">ECE50_007675</name>
</gene>
<dbReference type="InterPro" id="IPR013783">
    <property type="entry name" value="Ig-like_fold"/>
</dbReference>
<dbReference type="EMBL" id="RIAR02000001">
    <property type="protein sequence ID" value="NSL86704.1"/>
    <property type="molecule type" value="Genomic_DNA"/>
</dbReference>
<dbReference type="InterPro" id="IPR036116">
    <property type="entry name" value="FN3_sf"/>
</dbReference>
<feature type="domain" description="Fibronectin type-III" evidence="3">
    <location>
        <begin position="552"/>
        <end position="639"/>
    </location>
</feature>
<sequence>MKKIYLLLTCLIFISTQSLWAQSPIFDPNDRVDTFKVGNPPTQPVWGTPAKWTRTVRVGWNSDSYKAYIYKGLQFRLKYPKNYNPNDTTKIYPLLIFFHGLGEYGTVYDNEYSMYHGGELHRNAIDNGQFDGFMLYPQNTSGYFSPGMYAVMVEMINTYFVPQLHVDPFRILTEGLSAGGQATWEFDRLYPKMVAASTPISAANGTLLNFTELYKFIPIWLFQGGVDNKPGPGAARDIVNAINAVGGNARLTIFEGQGHGVWYKAWEQADYFPFMNRAYKSNPLALFGRTEFCPGDTINVTLGLTPGFDEYQWRKNGNLISGADSNLLRVTEVGTYDVRIRDGARWSDWSHTPVVVKIKTATITPDITTKGLMSTVLPAPDGKDSVVLNVPDGYVTYQWKTTSAPAILGTASSFTAKTPGSYVVKVTERFGCTSEFSNPFNVIAANGANVPDPAIGVTAASSTYTTVTLKWSDKPNPAFNETLFEVYRAAKAGGPYTLVSKVPADTYIYTDENLLPNVRYYYIIRSVNDNGAAPVSNETSILTQADTKAPNAPANLKVISTSPASISITWDESIDEVGVDKYDIYVNGVKTFTADGSATSFTISGLKARQLYTVSIKARDLSGNLSPTSNQVTATTVSNGLKYKYYTGSWDNLPNFNQLTPVRTGTSAVPDLSVRTQDENYAFLWEGYIRIPVTGNYTFMTYSDDGSKLYIGGYNYNSTPVVNNDGLHGSVYAEGTKYLTAGVYPIAITFFQKGGAANMQVLWKNTAHGVTSQQQIPAGFFTDTMSLGGTPPTAPANILATATAYNKINLSWTDRSNNETGFEIYRSNTLTGPFEIVQTTGANVTAYTDSSLSAQTTYYYMVKAINKYGSSDVNPADMNGLRYDYYEFPSISQLPDFNSITPVKSGIVPNVTLDVRNSDNNYAFKFSGVINLPSSGTYTFYTASDDGSKLYIDGFDNTRLIVSNDYLQPTTERSGSKYLTAGRHTFYVTYFQAGGGQELLTRIKGPGIAKTEIVDSFFVNTNSRATTFALPPAPVAPSVMTAVSGTPSSVSLKWKDNSNNEKSFEIYRSIGSSTNYILLATIPGRDTTVGMYTDTSLFANVQHFYKVRAVNVGGKSAYSNEASATTLNNPPKISGSWNNRSMRFGTQVVININAADIDGETLTLSVTNLPLFGAFVDNGNGTGTITLNPGSADQGVYSNIQVKVTDQHAGTDTKTFDLTVNDNYAPVITPVNTTTVAPKTTASVTINAADLNTSDVLNWTVSGLPAFASYTAAGNSVQVSIAPGYADPGTYPVLLKVNDGRGGIDSTVFNIVVSKTDPNYQVKIDFTDGTYKGPSPWNNTNKTPVLNDVFGNFLDTLGRNTGIGLRIMTPWQNVNGGANSNNAGASTYINAGVYPDAVILSSWWTNTAKQTMKMTGLDTNYRYNFTFFGSRGAVGDNRNGVYTINGTSVLLNPVNNNTNTVTISNIFPDSTGSVLIDLTAGAGSSYAYINAMVLNAVYDDKTAPAAPRDLAVRPLGNGARLSWTDAAYNETAYEVYRATDKAGPYSLLNPAAANPNDTAYTDNNVTARATYYYAVRAVNGFGVSQLRDTVAITIANRAPVVAAVADVSVKADATKNVSLSATDDAGEILTLAVSGLPSFASFTDNGNGTGNLSITPVTGNIGRYTVTLTVTDNYGGTSSRTFNILVLDKYITSTYVNLNGNGDNAPAPWNNFNYPPVANRSLTNLTDESGVATGMNVTVLDNFTGYNNLGAVTGNNSGVYPDIVMKTFFYDQSGTPRRVRVSGLSAGNKYNLVFFGSRADFSDNRPTVYSVGAQSVSLNASSNKTNTVRLTGLSPDASGNIDFTVLQPAGSASAYLNALVIQSYADNGTPLSPAALSVTGKTTASTLLSWTDNSNNETGFEIWRSDAANGTFTQVGTAAANATSYEDAGLAANSLWFYKVRAASGTAKSDFTNIASGGPLSYSVYINFNTVNPVGAPWNNTTALPYLGLTFDNLNDDVGNITSLSFKIERSFTGTKSIGYITGNNSGLYPDKVILESYYVELGDTAGVKFSGLDQSKEYSFTFFGSANEGGSRLAAYVINGKTVTLDGNVNTSNTITIDKIRPDAEGEIHLRMYTLNSYGYLNALVIKAFPADNSSSTASNPPAALQRTTTRIMGTQAAARALSQDAGATTGISQDTGNEKLVEVQSTYPNPFSTFINIGFMQRGKSARIVLKLIDMSGRLVQGKDLGIRNGGTFQERLDVNSNLSPGMYLLQIIVNDKTEKTIRVIKH</sequence>
<feature type="signal peptide" evidence="2">
    <location>
        <begin position="1"/>
        <end position="21"/>
    </location>
</feature>
<dbReference type="InterPro" id="IPR037524">
    <property type="entry name" value="PA14/GLEYA"/>
</dbReference>
<evidence type="ECO:0000256" key="2">
    <source>
        <dbReference type="SAM" id="SignalP"/>
    </source>
</evidence>